<dbReference type="FunFam" id="1.20.1070.10:FF:000010">
    <property type="entry name" value="Olfactory receptor"/>
    <property type="match status" value="1"/>
</dbReference>
<keyword evidence="3 14" id="KW-0716">Sensory transduction</keyword>
<name>A0AAV7BMN1_ENGPU</name>
<protein>
    <recommendedName>
        <fullName evidence="14">Olfactory receptor</fullName>
    </recommendedName>
</protein>
<reference evidence="16" key="1">
    <citation type="thesis" date="2020" institute="ProQuest LLC" country="789 East Eisenhower Parkway, Ann Arbor, MI, USA">
        <title>Comparative Genomics and Chromosome Evolution.</title>
        <authorList>
            <person name="Mudd A.B."/>
        </authorList>
    </citation>
    <scope>NUCLEOTIDE SEQUENCE</scope>
    <source>
        <strain evidence="16">237g6f4</strain>
        <tissue evidence="16">Blood</tissue>
    </source>
</reference>
<evidence type="ECO:0000259" key="15">
    <source>
        <dbReference type="PROSITE" id="PS50262"/>
    </source>
</evidence>
<evidence type="ECO:0000256" key="7">
    <source>
        <dbReference type="ARBA" id="ARBA00023040"/>
    </source>
</evidence>
<keyword evidence="6 14" id="KW-1133">Transmembrane helix</keyword>
<feature type="domain" description="G-protein coupled receptors family 1 profile" evidence="15">
    <location>
        <begin position="41"/>
        <end position="290"/>
    </location>
</feature>
<evidence type="ECO:0000256" key="5">
    <source>
        <dbReference type="ARBA" id="ARBA00022725"/>
    </source>
</evidence>
<evidence type="ECO:0000256" key="4">
    <source>
        <dbReference type="ARBA" id="ARBA00022692"/>
    </source>
</evidence>
<dbReference type="PROSITE" id="PS50262">
    <property type="entry name" value="G_PROTEIN_RECEP_F1_2"/>
    <property type="match status" value="1"/>
</dbReference>
<dbReference type="InterPro" id="IPR050939">
    <property type="entry name" value="Olfactory_GPCR1"/>
</dbReference>
<feature type="transmembrane region" description="Helical" evidence="14">
    <location>
        <begin position="238"/>
        <end position="261"/>
    </location>
</feature>
<keyword evidence="10 13" id="KW-0675">Receptor</keyword>
<dbReference type="InterPro" id="IPR000276">
    <property type="entry name" value="GPCR_Rhodpsn"/>
</dbReference>
<dbReference type="AlphaFoldDB" id="A0AAV7BMN1"/>
<dbReference type="PROSITE" id="PS00237">
    <property type="entry name" value="G_PROTEIN_RECEP_F1_1"/>
    <property type="match status" value="1"/>
</dbReference>
<feature type="transmembrane region" description="Helical" evidence="14">
    <location>
        <begin position="202"/>
        <end position="226"/>
    </location>
</feature>
<feature type="transmembrane region" description="Helical" evidence="14">
    <location>
        <begin position="60"/>
        <end position="81"/>
    </location>
</feature>
<feature type="transmembrane region" description="Helical" evidence="14">
    <location>
        <begin position="273"/>
        <end position="292"/>
    </location>
</feature>
<dbReference type="GO" id="GO:0005886">
    <property type="term" value="C:plasma membrane"/>
    <property type="evidence" value="ECO:0007669"/>
    <property type="project" value="UniProtKB-SubCell"/>
</dbReference>
<keyword evidence="2 14" id="KW-1003">Cell membrane</keyword>
<keyword evidence="5 14" id="KW-0552">Olfaction</keyword>
<dbReference type="EMBL" id="WNYA01000004">
    <property type="protein sequence ID" value="KAG8573935.1"/>
    <property type="molecule type" value="Genomic_DNA"/>
</dbReference>
<evidence type="ECO:0000256" key="9">
    <source>
        <dbReference type="ARBA" id="ARBA00023157"/>
    </source>
</evidence>
<dbReference type="PANTHER" id="PTHR24242">
    <property type="entry name" value="G-PROTEIN COUPLED RECEPTOR"/>
    <property type="match status" value="1"/>
</dbReference>
<evidence type="ECO:0000256" key="11">
    <source>
        <dbReference type="ARBA" id="ARBA00023180"/>
    </source>
</evidence>
<evidence type="ECO:0000256" key="2">
    <source>
        <dbReference type="ARBA" id="ARBA00022475"/>
    </source>
</evidence>
<evidence type="ECO:0000256" key="14">
    <source>
        <dbReference type="RuleBase" id="RU363047"/>
    </source>
</evidence>
<dbReference type="SUPFAM" id="SSF81321">
    <property type="entry name" value="Family A G protein-coupled receptor-like"/>
    <property type="match status" value="1"/>
</dbReference>
<evidence type="ECO:0000256" key="12">
    <source>
        <dbReference type="ARBA" id="ARBA00023224"/>
    </source>
</evidence>
<gene>
    <name evidence="16" type="ORF">GDO81_008947</name>
</gene>
<comment type="similarity">
    <text evidence="13">Belongs to the G-protein coupled receptor 1 family.</text>
</comment>
<evidence type="ECO:0000256" key="13">
    <source>
        <dbReference type="RuleBase" id="RU000688"/>
    </source>
</evidence>
<keyword evidence="8 14" id="KW-0472">Membrane</keyword>
<keyword evidence="17" id="KW-1185">Reference proteome</keyword>
<comment type="caution">
    <text evidence="16">The sequence shown here is derived from an EMBL/GenBank/DDBJ whole genome shotgun (WGS) entry which is preliminary data.</text>
</comment>
<dbReference type="InterPro" id="IPR017452">
    <property type="entry name" value="GPCR_Rhodpsn_7TM"/>
</dbReference>
<keyword evidence="9" id="KW-1015">Disulfide bond</keyword>
<dbReference type="InterPro" id="IPR000725">
    <property type="entry name" value="Olfact_rcpt"/>
</dbReference>
<dbReference type="Proteomes" id="UP000824782">
    <property type="component" value="Unassembled WGS sequence"/>
</dbReference>
<dbReference type="PRINTS" id="PR00237">
    <property type="entry name" value="GPCRRHODOPSN"/>
</dbReference>
<feature type="transmembrane region" description="Helical" evidence="14">
    <location>
        <begin position="101"/>
        <end position="120"/>
    </location>
</feature>
<keyword evidence="4 13" id="KW-0812">Transmembrane</keyword>
<evidence type="ECO:0000256" key="6">
    <source>
        <dbReference type="ARBA" id="ARBA00022989"/>
    </source>
</evidence>
<proteinExistence type="inferred from homology"/>
<evidence type="ECO:0000256" key="3">
    <source>
        <dbReference type="ARBA" id="ARBA00022606"/>
    </source>
</evidence>
<dbReference type="PANTHER" id="PTHR24242:SF253">
    <property type="entry name" value="OLFACTORY RECEPTOR-RELATED"/>
    <property type="match status" value="1"/>
</dbReference>
<dbReference type="GO" id="GO:0004984">
    <property type="term" value="F:olfactory receptor activity"/>
    <property type="evidence" value="ECO:0007669"/>
    <property type="project" value="InterPro"/>
</dbReference>
<keyword evidence="7 13" id="KW-0297">G-protein coupled receptor</keyword>
<evidence type="ECO:0000256" key="8">
    <source>
        <dbReference type="ARBA" id="ARBA00023136"/>
    </source>
</evidence>
<evidence type="ECO:0000313" key="17">
    <source>
        <dbReference type="Proteomes" id="UP000824782"/>
    </source>
</evidence>
<keyword evidence="12 13" id="KW-0807">Transducer</keyword>
<evidence type="ECO:0000256" key="1">
    <source>
        <dbReference type="ARBA" id="ARBA00004651"/>
    </source>
</evidence>
<sequence>MHEVNSTAFTKFLILGFPDLNDSKFPFFSIVLLIYSMTICENLLIIVLVSTSQRLRSPMYFFLGHLALSDMVLVTTIVPKMLEVIIREGSAIPYAECLAQFYLYGGAACAECFLLTAMSYDRYLAICKPLHYTSVMSPKLRYLLIFSSWALSLMLVLISLVLLCDLDFCGSYVINHFFCDYAPLLVLSCSDTTVIDIEMMLISFPIIIFPFVFIIITYVYIFITIFEISSSSGRQKTFSTCSSHLVVVFTYFGSMFMIYMVPYRGHSMTINKFISLVYIILTPLLNPMIYSLRSREIQASVLRHLLNFNKKRHI</sequence>
<keyword evidence="11" id="KW-0325">Glycoprotein</keyword>
<dbReference type="GO" id="GO:0004930">
    <property type="term" value="F:G protein-coupled receptor activity"/>
    <property type="evidence" value="ECO:0007669"/>
    <property type="project" value="UniProtKB-KW"/>
</dbReference>
<organism evidence="16 17">
    <name type="scientific">Engystomops pustulosus</name>
    <name type="common">Tungara frog</name>
    <name type="synonym">Physalaemus pustulosus</name>
    <dbReference type="NCBI Taxonomy" id="76066"/>
    <lineage>
        <taxon>Eukaryota</taxon>
        <taxon>Metazoa</taxon>
        <taxon>Chordata</taxon>
        <taxon>Craniata</taxon>
        <taxon>Vertebrata</taxon>
        <taxon>Euteleostomi</taxon>
        <taxon>Amphibia</taxon>
        <taxon>Batrachia</taxon>
        <taxon>Anura</taxon>
        <taxon>Neobatrachia</taxon>
        <taxon>Hyloidea</taxon>
        <taxon>Leptodactylidae</taxon>
        <taxon>Leiuperinae</taxon>
        <taxon>Engystomops</taxon>
    </lineage>
</organism>
<dbReference type="Gene3D" id="1.20.1070.10">
    <property type="entry name" value="Rhodopsin 7-helix transmembrane proteins"/>
    <property type="match status" value="1"/>
</dbReference>
<dbReference type="PRINTS" id="PR00245">
    <property type="entry name" value="OLFACTORYR"/>
</dbReference>
<evidence type="ECO:0000256" key="10">
    <source>
        <dbReference type="ARBA" id="ARBA00023170"/>
    </source>
</evidence>
<dbReference type="Pfam" id="PF13853">
    <property type="entry name" value="7tm_4"/>
    <property type="match status" value="1"/>
</dbReference>
<feature type="transmembrane region" description="Helical" evidence="14">
    <location>
        <begin position="140"/>
        <end position="163"/>
    </location>
</feature>
<comment type="subcellular location">
    <subcellularLocation>
        <location evidence="1 14">Cell membrane</location>
        <topology evidence="1 14">Multi-pass membrane protein</topology>
    </subcellularLocation>
</comment>
<accession>A0AAV7BMN1</accession>
<feature type="transmembrane region" description="Helical" evidence="14">
    <location>
        <begin position="25"/>
        <end position="48"/>
    </location>
</feature>
<evidence type="ECO:0000313" key="16">
    <source>
        <dbReference type="EMBL" id="KAG8573935.1"/>
    </source>
</evidence>